<comment type="caution">
    <text evidence="2">The sequence shown here is derived from an EMBL/GenBank/DDBJ whole genome shotgun (WGS) entry which is preliminary data.</text>
</comment>
<dbReference type="PANTHER" id="PTHR43798:SF24">
    <property type="entry name" value="CIS-3-ALKYL-4-ALKYLOXETAN-2-ONE DECARBOXYLASE"/>
    <property type="match status" value="1"/>
</dbReference>
<dbReference type="GO" id="GO:0016020">
    <property type="term" value="C:membrane"/>
    <property type="evidence" value="ECO:0007669"/>
    <property type="project" value="TreeGrafter"/>
</dbReference>
<dbReference type="EMBL" id="DSOK01000104">
    <property type="protein sequence ID" value="HEN14486.1"/>
    <property type="molecule type" value="Genomic_DNA"/>
</dbReference>
<dbReference type="Pfam" id="PF00561">
    <property type="entry name" value="Abhydrolase_1"/>
    <property type="match status" value="1"/>
</dbReference>
<sequence>MIQPTPSPASYTSPPSVSSVPLVANPPFTSALPFASQFADVGGHKLHYLDEGSGPPVVMLHGNPNWSYYWRNLIPALADRFRCLACDHIGCGLSDKPGDDRYDYTLSQRVADLEAWLDGLGVRDDITLVVHDWGGMIGFAYATKYPERIRKLVVLNTGAFRLPAAKPVPWQLRLARSKFLGGLLVRGFNAFSRGAVRRCVTRRPMSREVADAYCTPYDSWAHRIAVHRFVQDIPLQPGDRAWNTVVETEERLSSLAGKPMLIGWGDRDFVFDHHFLAEWQRRFPHAELHRFPDCGHYILEEATEKLVPAIREFLLRAPSRP</sequence>
<accession>A0A7C2JX12</accession>
<dbReference type="InterPro" id="IPR050266">
    <property type="entry name" value="AB_hydrolase_sf"/>
</dbReference>
<dbReference type="Gene3D" id="3.40.50.1820">
    <property type="entry name" value="alpha/beta hydrolase"/>
    <property type="match status" value="1"/>
</dbReference>
<reference evidence="2" key="1">
    <citation type="journal article" date="2020" name="mSystems">
        <title>Genome- and Community-Level Interaction Insights into Carbon Utilization and Element Cycling Functions of Hydrothermarchaeota in Hydrothermal Sediment.</title>
        <authorList>
            <person name="Zhou Z."/>
            <person name="Liu Y."/>
            <person name="Xu W."/>
            <person name="Pan J."/>
            <person name="Luo Z.H."/>
            <person name="Li M."/>
        </authorList>
    </citation>
    <scope>NUCLEOTIDE SEQUENCE [LARGE SCALE GENOMIC DNA]</scope>
    <source>
        <strain evidence="2">SpSt-339</strain>
    </source>
</reference>
<dbReference type="InterPro" id="IPR029058">
    <property type="entry name" value="AB_hydrolase_fold"/>
</dbReference>
<proteinExistence type="predicted"/>
<dbReference type="PRINTS" id="PR00412">
    <property type="entry name" value="EPOXHYDRLASE"/>
</dbReference>
<organism evidence="2">
    <name type="scientific">Schlesneria paludicola</name>
    <dbReference type="NCBI Taxonomy" id="360056"/>
    <lineage>
        <taxon>Bacteria</taxon>
        <taxon>Pseudomonadati</taxon>
        <taxon>Planctomycetota</taxon>
        <taxon>Planctomycetia</taxon>
        <taxon>Planctomycetales</taxon>
        <taxon>Planctomycetaceae</taxon>
        <taxon>Schlesneria</taxon>
    </lineage>
</organism>
<dbReference type="PRINTS" id="PR00111">
    <property type="entry name" value="ABHYDROLASE"/>
</dbReference>
<dbReference type="SUPFAM" id="SSF53474">
    <property type="entry name" value="alpha/beta-Hydrolases"/>
    <property type="match status" value="1"/>
</dbReference>
<evidence type="ECO:0000259" key="1">
    <source>
        <dbReference type="Pfam" id="PF00561"/>
    </source>
</evidence>
<gene>
    <name evidence="2" type="ORF">ENQ76_03320</name>
</gene>
<dbReference type="InterPro" id="IPR000639">
    <property type="entry name" value="Epox_hydrolase-like"/>
</dbReference>
<name>A0A7C2JX12_9PLAN</name>
<dbReference type="GO" id="GO:0016787">
    <property type="term" value="F:hydrolase activity"/>
    <property type="evidence" value="ECO:0007669"/>
    <property type="project" value="UniProtKB-KW"/>
</dbReference>
<dbReference type="PANTHER" id="PTHR43798">
    <property type="entry name" value="MONOACYLGLYCEROL LIPASE"/>
    <property type="match status" value="1"/>
</dbReference>
<dbReference type="AlphaFoldDB" id="A0A7C2JX12"/>
<dbReference type="InterPro" id="IPR000073">
    <property type="entry name" value="AB_hydrolase_1"/>
</dbReference>
<protein>
    <submittedName>
        <fullName evidence="2">Alpha/beta fold hydrolase</fullName>
    </submittedName>
</protein>
<keyword evidence="2" id="KW-0378">Hydrolase</keyword>
<feature type="domain" description="AB hydrolase-1" evidence="1">
    <location>
        <begin position="55"/>
        <end position="302"/>
    </location>
</feature>
<evidence type="ECO:0000313" key="2">
    <source>
        <dbReference type="EMBL" id="HEN14486.1"/>
    </source>
</evidence>